<dbReference type="InterPro" id="IPR000322">
    <property type="entry name" value="Glyco_hydro_31_TIM"/>
</dbReference>
<organism evidence="8 9">
    <name type="scientific">Limulus polyphemus</name>
    <name type="common">Atlantic horseshoe crab</name>
    <dbReference type="NCBI Taxonomy" id="6850"/>
    <lineage>
        <taxon>Eukaryota</taxon>
        <taxon>Metazoa</taxon>
        <taxon>Ecdysozoa</taxon>
        <taxon>Arthropoda</taxon>
        <taxon>Chelicerata</taxon>
        <taxon>Merostomata</taxon>
        <taxon>Xiphosura</taxon>
        <taxon>Limulidae</taxon>
        <taxon>Limulus</taxon>
    </lineage>
</organism>
<evidence type="ECO:0000256" key="2">
    <source>
        <dbReference type="ARBA" id="ARBA00022801"/>
    </source>
</evidence>
<dbReference type="CDD" id="cd06592">
    <property type="entry name" value="GH31_NET37"/>
    <property type="match status" value="1"/>
</dbReference>
<keyword evidence="5" id="KW-1133">Transmembrane helix</keyword>
<dbReference type="Pfam" id="PF21365">
    <property type="entry name" value="Glyco_hydro_31_3rd"/>
    <property type="match status" value="1"/>
</dbReference>
<sequence>MVRRNKITDFKFRFILVLLFCSIVGLVTFTWFLYKKKLVEIAFDDKIWFHEAQRRLNLQDKGKVRLTGYLGLNIPSKLGPYSCQHVNHVSDPNICVEWKYRARLQIEYWHEGNLSCYNVHWKALSHNTHFRDCFNLRGALWYGMGEVQNISWPLSNFSLNMQPFVTGDVSHDDLGSVLDRYWLSSEGIAIHVDPEIPLYVSLNESGNEQLCFETKHQGFPYHVFEDVLRDLNYTLCIGPDMKSVHLDTLHKFYNFPPNISSSKFLEGPVWATGPKLGTSLSQESLQVYANHIMEHGFEAGNILIDTRWQTQEGDLQFREDNFTNPEEILNILHHKGFKVLLAVHPYVCLDSVAFKPGTDGTYFISDDKWHVPQLIRWQDSVCAIIDVTSERSAQWFLERLQEVKSKYKVDGFVFLGGQTSYLPTFYNFETMHVNPDTYLTRYLEIASKVGSFMGAGVGFITQNIPAFVAMAPRTSTWDAVRGLRSILPTVLTLELLGYPIVNPGSVGGDVLVVENATLPDKELYLRWLQLAAFMPVVQFSVPPGDYDLDVIKAAKVLFKVREERVLPVMQRGVQEYLQTGDPILRPLWWLEPKEYDAQISDTQFSIGEEILVAPVLEEGKRNRDIYLPRGWWRDEVLGHIHRGGKWLHNYSVPLDKVAYFSRTEKPS</sequence>
<evidence type="ECO:0000256" key="5">
    <source>
        <dbReference type="SAM" id="Phobius"/>
    </source>
</evidence>
<dbReference type="PANTHER" id="PTHR43053">
    <property type="entry name" value="GLYCOSIDASE FAMILY 31"/>
    <property type="match status" value="1"/>
</dbReference>
<keyword evidence="8" id="KW-1185">Reference proteome</keyword>
<dbReference type="Gene3D" id="2.60.40.1180">
    <property type="entry name" value="Golgi alpha-mannosidase II"/>
    <property type="match status" value="1"/>
</dbReference>
<dbReference type="InterPro" id="IPR050985">
    <property type="entry name" value="Alpha-glycosidase_related"/>
</dbReference>
<feature type="domain" description="Glycosyl hydrolase family 31 C-terminal" evidence="7">
    <location>
        <begin position="580"/>
        <end position="663"/>
    </location>
</feature>
<keyword evidence="2 4" id="KW-0378">Hydrolase</keyword>
<evidence type="ECO:0000256" key="4">
    <source>
        <dbReference type="RuleBase" id="RU361185"/>
    </source>
</evidence>
<keyword evidence="3 4" id="KW-0326">Glycosidase</keyword>
<dbReference type="SUPFAM" id="SSF51011">
    <property type="entry name" value="Glycosyl hydrolase domain"/>
    <property type="match status" value="1"/>
</dbReference>
<evidence type="ECO:0000259" key="6">
    <source>
        <dbReference type="Pfam" id="PF01055"/>
    </source>
</evidence>
<dbReference type="InterPro" id="IPR013780">
    <property type="entry name" value="Glyco_hydro_b"/>
</dbReference>
<protein>
    <submittedName>
        <fullName evidence="9">Uncharacterized family 31 glucosidase KIAA1161-like</fullName>
    </submittedName>
</protein>
<feature type="domain" description="Glycoside hydrolase family 31 TIM barrel" evidence="6">
    <location>
        <begin position="268"/>
        <end position="412"/>
    </location>
</feature>
<dbReference type="Proteomes" id="UP000694941">
    <property type="component" value="Unplaced"/>
</dbReference>
<dbReference type="InterPro" id="IPR048395">
    <property type="entry name" value="Glyco_hydro_31_C"/>
</dbReference>
<feature type="transmembrane region" description="Helical" evidence="5">
    <location>
        <begin position="12"/>
        <end position="34"/>
    </location>
</feature>
<dbReference type="RefSeq" id="XP_013782303.2">
    <property type="nucleotide sequence ID" value="XM_013926849.2"/>
</dbReference>
<dbReference type="GeneID" id="106466557"/>
<dbReference type="SUPFAM" id="SSF51445">
    <property type="entry name" value="(Trans)glycosidases"/>
    <property type="match status" value="1"/>
</dbReference>
<evidence type="ECO:0000313" key="8">
    <source>
        <dbReference type="Proteomes" id="UP000694941"/>
    </source>
</evidence>
<dbReference type="PANTHER" id="PTHR43053:SF4">
    <property type="entry name" value="MYOGENESIS-REGULATING GLYCOSIDASE"/>
    <property type="match status" value="1"/>
</dbReference>
<keyword evidence="5" id="KW-0812">Transmembrane</keyword>
<dbReference type="Gene3D" id="3.20.20.80">
    <property type="entry name" value="Glycosidases"/>
    <property type="match status" value="1"/>
</dbReference>
<dbReference type="Pfam" id="PF01055">
    <property type="entry name" value="Glyco_hydro_31_2nd"/>
    <property type="match status" value="1"/>
</dbReference>
<keyword evidence="5" id="KW-0472">Membrane</keyword>
<comment type="similarity">
    <text evidence="1 4">Belongs to the glycosyl hydrolase 31 family.</text>
</comment>
<proteinExistence type="inferred from homology"/>
<evidence type="ECO:0000256" key="3">
    <source>
        <dbReference type="ARBA" id="ARBA00023295"/>
    </source>
</evidence>
<evidence type="ECO:0000313" key="9">
    <source>
        <dbReference type="RefSeq" id="XP_013782303.2"/>
    </source>
</evidence>
<reference evidence="9" key="1">
    <citation type="submission" date="2025-08" db="UniProtKB">
        <authorList>
            <consortium name="RefSeq"/>
        </authorList>
    </citation>
    <scope>IDENTIFICATION</scope>
    <source>
        <tissue evidence="9">Muscle</tissue>
    </source>
</reference>
<evidence type="ECO:0000259" key="7">
    <source>
        <dbReference type="Pfam" id="PF21365"/>
    </source>
</evidence>
<accession>A0ABM1BHU9</accession>
<name>A0ABM1BHU9_LIMPO</name>
<dbReference type="InterPro" id="IPR017853">
    <property type="entry name" value="GH"/>
</dbReference>
<evidence type="ECO:0000256" key="1">
    <source>
        <dbReference type="ARBA" id="ARBA00007806"/>
    </source>
</evidence>
<gene>
    <name evidence="9" type="primary">LOC106466557</name>
</gene>